<name>A0ABQ6GX80_9GAMM</name>
<protein>
    <submittedName>
        <fullName evidence="2">Uncharacterized protein</fullName>
    </submittedName>
</protein>
<evidence type="ECO:0000256" key="1">
    <source>
        <dbReference type="SAM" id="Phobius"/>
    </source>
</evidence>
<dbReference type="RefSeq" id="WP_284246669.1">
    <property type="nucleotide sequence ID" value="NZ_BSST01000003.1"/>
</dbReference>
<sequence>MKSVKYEEEFNFHFLINEDSLKRFSSIIENTIQGEFPKDDEIKLIYSVIREDKISYKTENIDDVLNDTNSERKLIRRLEISTSPRYSNFNIEVEFRIGGKYSSRQDDKDPEIEVSMSSGNMKNVDHFAKQISEEILRLKNTPLTYAKELVFIPYFFVCWALSYNMLILFGLDNYIEIDDKLNPTLLLAIASFFVSYVLTALISTKLSEVFDKIQSNTVFLLGDQIKSYQSKMTFRKNVFWSGTFALLISLTASFFSTYIFA</sequence>
<dbReference type="EMBL" id="BSST01000003">
    <property type="protein sequence ID" value="GLX80548.1"/>
    <property type="molecule type" value="Genomic_DNA"/>
</dbReference>
<dbReference type="Proteomes" id="UP001157186">
    <property type="component" value="Unassembled WGS sequence"/>
</dbReference>
<evidence type="ECO:0000313" key="3">
    <source>
        <dbReference type="Proteomes" id="UP001157186"/>
    </source>
</evidence>
<feature type="transmembrane region" description="Helical" evidence="1">
    <location>
        <begin position="183"/>
        <end position="202"/>
    </location>
</feature>
<organism evidence="2 3">
    <name type="scientific">Thalassotalea insulae</name>
    <dbReference type="NCBI Taxonomy" id="2056778"/>
    <lineage>
        <taxon>Bacteria</taxon>
        <taxon>Pseudomonadati</taxon>
        <taxon>Pseudomonadota</taxon>
        <taxon>Gammaproteobacteria</taxon>
        <taxon>Alteromonadales</taxon>
        <taxon>Colwelliaceae</taxon>
        <taxon>Thalassotalea</taxon>
    </lineage>
</organism>
<keyword evidence="3" id="KW-1185">Reference proteome</keyword>
<keyword evidence="1" id="KW-0812">Transmembrane</keyword>
<gene>
    <name evidence="2" type="ORF">tinsulaeT_38880</name>
</gene>
<keyword evidence="1" id="KW-1133">Transmembrane helix</keyword>
<reference evidence="2 3" key="1">
    <citation type="submission" date="2023-03" db="EMBL/GenBank/DDBJ databases">
        <title>Draft genome sequence of Thalassotalea insulae KCTC 62186T.</title>
        <authorList>
            <person name="Sawabe T."/>
        </authorList>
    </citation>
    <scope>NUCLEOTIDE SEQUENCE [LARGE SCALE GENOMIC DNA]</scope>
    <source>
        <strain evidence="2 3">KCTC 62186</strain>
    </source>
</reference>
<feature type="transmembrane region" description="Helical" evidence="1">
    <location>
        <begin position="238"/>
        <end position="260"/>
    </location>
</feature>
<evidence type="ECO:0000313" key="2">
    <source>
        <dbReference type="EMBL" id="GLX80548.1"/>
    </source>
</evidence>
<proteinExistence type="predicted"/>
<comment type="caution">
    <text evidence="2">The sequence shown here is derived from an EMBL/GenBank/DDBJ whole genome shotgun (WGS) entry which is preliminary data.</text>
</comment>
<keyword evidence="1" id="KW-0472">Membrane</keyword>
<feature type="transmembrane region" description="Helical" evidence="1">
    <location>
        <begin position="149"/>
        <end position="171"/>
    </location>
</feature>
<accession>A0ABQ6GX80</accession>